<sequence>MMRLISVQCIDGKQVTRICGSLFLRTRMTCSCEVELSLKKAVVCTETFTVRGLLEKGTELQASGERARRLRDIRSQSVAGHSITLRVLRYLRNVSVVALEGRKEPRSHLIPPKINFQHIRLRSPRKYVAASSRQVADRQTFGQVPPMYRGVDAGPRC</sequence>
<name>A0AAI9ZLX7_9PEZI</name>
<reference evidence="1" key="1">
    <citation type="submission" date="2021-06" db="EMBL/GenBank/DDBJ databases">
        <title>Comparative genomics, transcriptomics and evolutionary studies reveal genomic signatures of adaptation to plant cell wall in hemibiotrophic fungi.</title>
        <authorList>
            <consortium name="DOE Joint Genome Institute"/>
            <person name="Baroncelli R."/>
            <person name="Diaz J.F."/>
            <person name="Benocci T."/>
            <person name="Peng M."/>
            <person name="Battaglia E."/>
            <person name="Haridas S."/>
            <person name="Andreopoulos W."/>
            <person name="Labutti K."/>
            <person name="Pangilinan J."/>
            <person name="Floch G.L."/>
            <person name="Makela M.R."/>
            <person name="Henrissat B."/>
            <person name="Grigoriev I.V."/>
            <person name="Crouch J.A."/>
            <person name="De Vries R.P."/>
            <person name="Sukno S.A."/>
            <person name="Thon M.R."/>
        </authorList>
    </citation>
    <scope>NUCLEOTIDE SEQUENCE</scope>
    <source>
        <strain evidence="1">CBS 102054</strain>
    </source>
</reference>
<dbReference type="GeneID" id="85480882"/>
<keyword evidence="2" id="KW-1185">Reference proteome</keyword>
<gene>
    <name evidence="1" type="ORF">BDP81DRAFT_58777</name>
</gene>
<dbReference type="EMBL" id="JAHMHQ010000015">
    <property type="protein sequence ID" value="KAK1634411.1"/>
    <property type="molecule type" value="Genomic_DNA"/>
</dbReference>
<dbReference type="AlphaFoldDB" id="A0AAI9ZLX7"/>
<dbReference type="RefSeq" id="XP_060443018.1">
    <property type="nucleotide sequence ID" value="XM_060596020.1"/>
</dbReference>
<comment type="caution">
    <text evidence="1">The sequence shown here is derived from an EMBL/GenBank/DDBJ whole genome shotgun (WGS) entry which is preliminary data.</text>
</comment>
<evidence type="ECO:0000313" key="2">
    <source>
        <dbReference type="Proteomes" id="UP001243989"/>
    </source>
</evidence>
<dbReference type="Proteomes" id="UP001243989">
    <property type="component" value="Unassembled WGS sequence"/>
</dbReference>
<accession>A0AAI9ZLX7</accession>
<evidence type="ECO:0000313" key="1">
    <source>
        <dbReference type="EMBL" id="KAK1634411.1"/>
    </source>
</evidence>
<organism evidence="1 2">
    <name type="scientific">Colletotrichum phormii</name>
    <dbReference type="NCBI Taxonomy" id="359342"/>
    <lineage>
        <taxon>Eukaryota</taxon>
        <taxon>Fungi</taxon>
        <taxon>Dikarya</taxon>
        <taxon>Ascomycota</taxon>
        <taxon>Pezizomycotina</taxon>
        <taxon>Sordariomycetes</taxon>
        <taxon>Hypocreomycetidae</taxon>
        <taxon>Glomerellales</taxon>
        <taxon>Glomerellaceae</taxon>
        <taxon>Colletotrichum</taxon>
        <taxon>Colletotrichum acutatum species complex</taxon>
    </lineage>
</organism>
<proteinExistence type="predicted"/>
<protein>
    <submittedName>
        <fullName evidence="1">Uncharacterized protein</fullName>
    </submittedName>
</protein>